<proteinExistence type="predicted"/>
<organism evidence="1 2">
    <name type="scientific">Streptomyces vulcanius</name>
    <dbReference type="NCBI Taxonomy" id="1441876"/>
    <lineage>
        <taxon>Bacteria</taxon>
        <taxon>Bacillati</taxon>
        <taxon>Actinomycetota</taxon>
        <taxon>Actinomycetes</taxon>
        <taxon>Kitasatosporales</taxon>
        <taxon>Streptomycetaceae</taxon>
        <taxon>Streptomyces</taxon>
    </lineage>
</organism>
<dbReference type="RefSeq" id="WP_381165419.1">
    <property type="nucleotide sequence ID" value="NZ_JBHSFK010000005.1"/>
</dbReference>
<protein>
    <submittedName>
        <fullName evidence="1">Uncharacterized protein</fullName>
    </submittedName>
</protein>
<evidence type="ECO:0000313" key="1">
    <source>
        <dbReference type="EMBL" id="MFC4499835.1"/>
    </source>
</evidence>
<accession>A0ABV9AMD5</accession>
<dbReference type="EMBL" id="JBHSFK010000005">
    <property type="protein sequence ID" value="MFC4499835.1"/>
    <property type="molecule type" value="Genomic_DNA"/>
</dbReference>
<comment type="caution">
    <text evidence="1">The sequence shown here is derived from an EMBL/GenBank/DDBJ whole genome shotgun (WGS) entry which is preliminary data.</text>
</comment>
<reference evidence="2" key="1">
    <citation type="journal article" date="2019" name="Int. J. Syst. Evol. Microbiol.">
        <title>The Global Catalogue of Microorganisms (GCM) 10K type strain sequencing project: providing services to taxonomists for standard genome sequencing and annotation.</title>
        <authorList>
            <consortium name="The Broad Institute Genomics Platform"/>
            <consortium name="The Broad Institute Genome Sequencing Center for Infectious Disease"/>
            <person name="Wu L."/>
            <person name="Ma J."/>
        </authorList>
    </citation>
    <scope>NUCLEOTIDE SEQUENCE [LARGE SCALE GENOMIC DNA]</scope>
    <source>
        <strain evidence="2">CGMCC 4.7177</strain>
    </source>
</reference>
<sequence>MDEEVTVEIDPGTYAFVRGLRQAASEIGRILDGAHAAIGIPTR</sequence>
<gene>
    <name evidence="1" type="ORF">ACFPIH_09880</name>
</gene>
<dbReference type="Proteomes" id="UP001595839">
    <property type="component" value="Unassembled WGS sequence"/>
</dbReference>
<evidence type="ECO:0000313" key="2">
    <source>
        <dbReference type="Proteomes" id="UP001595839"/>
    </source>
</evidence>
<keyword evidence="2" id="KW-1185">Reference proteome</keyword>
<name>A0ABV9AMD5_9ACTN</name>